<name>A0A8X6MX31_NEPPI</name>
<reference evidence="3" key="1">
    <citation type="submission" date="2020-08" db="EMBL/GenBank/DDBJ databases">
        <title>Multicomponent nature underlies the extraordinary mechanical properties of spider dragline silk.</title>
        <authorList>
            <person name="Kono N."/>
            <person name="Nakamura H."/>
            <person name="Mori M."/>
            <person name="Yoshida Y."/>
            <person name="Ohtoshi R."/>
            <person name="Malay A.D."/>
            <person name="Moran D.A.P."/>
            <person name="Tomita M."/>
            <person name="Numata K."/>
            <person name="Arakawa K."/>
        </authorList>
    </citation>
    <scope>NUCLEOTIDE SEQUENCE</scope>
</reference>
<sequence length="78" mass="8656">MVTNHSLTKISSVPAKRKRKIISISTEALVEMLSTEAANENVTQRYKERTEEVNPDYQNEDPITSAAGYRAVASEAKS</sequence>
<proteinExistence type="predicted"/>
<evidence type="ECO:0000313" key="4">
    <source>
        <dbReference type="Proteomes" id="UP000887013"/>
    </source>
</evidence>
<dbReference type="Proteomes" id="UP000887013">
    <property type="component" value="Unassembled WGS sequence"/>
</dbReference>
<evidence type="ECO:0000256" key="1">
    <source>
        <dbReference type="SAM" id="MobiDB-lite"/>
    </source>
</evidence>
<feature type="region of interest" description="Disordered" evidence="1">
    <location>
        <begin position="41"/>
        <end position="78"/>
    </location>
</feature>
<comment type="caution">
    <text evidence="3">The sequence shown here is derived from an EMBL/GenBank/DDBJ whole genome shotgun (WGS) entry which is preliminary data.</text>
</comment>
<accession>A0A8X6MX31</accession>
<dbReference type="Pfam" id="PF07808">
    <property type="entry name" value="RED_N"/>
    <property type="match status" value="1"/>
</dbReference>
<evidence type="ECO:0000313" key="3">
    <source>
        <dbReference type="EMBL" id="GFS82085.1"/>
    </source>
</evidence>
<feature type="domain" description="RED-like N-terminal" evidence="2">
    <location>
        <begin position="32"/>
        <end position="78"/>
    </location>
</feature>
<dbReference type="AlphaFoldDB" id="A0A8X6MX31"/>
<gene>
    <name evidence="3" type="ORF">NPIL_344581</name>
</gene>
<protein>
    <recommendedName>
        <fullName evidence="2">RED-like N-terminal domain-containing protein</fullName>
    </recommendedName>
</protein>
<evidence type="ECO:0000259" key="2">
    <source>
        <dbReference type="Pfam" id="PF07808"/>
    </source>
</evidence>
<dbReference type="InterPro" id="IPR012916">
    <property type="entry name" value="RED_N"/>
</dbReference>
<keyword evidence="4" id="KW-1185">Reference proteome</keyword>
<organism evidence="3 4">
    <name type="scientific">Nephila pilipes</name>
    <name type="common">Giant wood spider</name>
    <name type="synonym">Nephila maculata</name>
    <dbReference type="NCBI Taxonomy" id="299642"/>
    <lineage>
        <taxon>Eukaryota</taxon>
        <taxon>Metazoa</taxon>
        <taxon>Ecdysozoa</taxon>
        <taxon>Arthropoda</taxon>
        <taxon>Chelicerata</taxon>
        <taxon>Arachnida</taxon>
        <taxon>Araneae</taxon>
        <taxon>Araneomorphae</taxon>
        <taxon>Entelegynae</taxon>
        <taxon>Araneoidea</taxon>
        <taxon>Nephilidae</taxon>
        <taxon>Nephila</taxon>
    </lineage>
</organism>
<dbReference type="EMBL" id="BMAW01003158">
    <property type="protein sequence ID" value="GFS82085.1"/>
    <property type="molecule type" value="Genomic_DNA"/>
</dbReference>